<dbReference type="Proteomes" id="UP000887013">
    <property type="component" value="Unassembled WGS sequence"/>
</dbReference>
<proteinExistence type="predicted"/>
<dbReference type="EMBL" id="BMAW01048049">
    <property type="protein sequence ID" value="GFS63960.1"/>
    <property type="molecule type" value="Genomic_DNA"/>
</dbReference>
<evidence type="ECO:0000313" key="2">
    <source>
        <dbReference type="Proteomes" id="UP000887013"/>
    </source>
</evidence>
<organism evidence="1 2">
    <name type="scientific">Nephila pilipes</name>
    <name type="common">Giant wood spider</name>
    <name type="synonym">Nephila maculata</name>
    <dbReference type="NCBI Taxonomy" id="299642"/>
    <lineage>
        <taxon>Eukaryota</taxon>
        <taxon>Metazoa</taxon>
        <taxon>Ecdysozoa</taxon>
        <taxon>Arthropoda</taxon>
        <taxon>Chelicerata</taxon>
        <taxon>Arachnida</taxon>
        <taxon>Araneae</taxon>
        <taxon>Araneomorphae</taxon>
        <taxon>Entelegynae</taxon>
        <taxon>Araneoidea</taxon>
        <taxon>Nephilidae</taxon>
        <taxon>Nephila</taxon>
    </lineage>
</organism>
<gene>
    <name evidence="1" type="ORF">NPIL_585451</name>
</gene>
<accession>A0A8X6IX34</accession>
<comment type="caution">
    <text evidence="1">The sequence shown here is derived from an EMBL/GenBank/DDBJ whole genome shotgun (WGS) entry which is preliminary data.</text>
</comment>
<dbReference type="AlphaFoldDB" id="A0A8X6IX34"/>
<name>A0A8X6IX34_NEPPI</name>
<protein>
    <submittedName>
        <fullName evidence="1">Uncharacterized protein</fullName>
    </submittedName>
</protein>
<reference evidence="1" key="1">
    <citation type="submission" date="2020-08" db="EMBL/GenBank/DDBJ databases">
        <title>Multicomponent nature underlies the extraordinary mechanical properties of spider dragline silk.</title>
        <authorList>
            <person name="Kono N."/>
            <person name="Nakamura H."/>
            <person name="Mori M."/>
            <person name="Yoshida Y."/>
            <person name="Ohtoshi R."/>
            <person name="Malay A.D."/>
            <person name="Moran D.A.P."/>
            <person name="Tomita M."/>
            <person name="Numata K."/>
            <person name="Arakawa K."/>
        </authorList>
    </citation>
    <scope>NUCLEOTIDE SEQUENCE</scope>
</reference>
<sequence length="122" mass="13934">MKPVRRAEGTTPIMVEDTWFPSLLQYMTDNVRQKNTGQERKPSLLSLCPLPLLVFSPCAFLLKNNQGREEATLPQLLLGCSPAFSGLLAPDCREREPVFWSRSFDGSIRSGHWQKQSFFPEY</sequence>
<evidence type="ECO:0000313" key="1">
    <source>
        <dbReference type="EMBL" id="GFS63960.1"/>
    </source>
</evidence>
<keyword evidence="2" id="KW-1185">Reference proteome</keyword>